<accession>A0A1G6DHD1</accession>
<evidence type="ECO:0000313" key="6">
    <source>
        <dbReference type="EMBL" id="SDB44548.1"/>
    </source>
</evidence>
<dbReference type="RefSeq" id="WP_090878099.1">
    <property type="nucleotide sequence ID" value="NZ_FMXQ01000007.1"/>
</dbReference>
<keyword evidence="3 5" id="KW-0067">ATP-binding</keyword>
<keyword evidence="3 5" id="KW-0547">Nucleotide-binding</keyword>
<comment type="function">
    <text evidence="5">Catalyzes the ATP-dependent phosphorylation of sn-l,2-diacylglycerol (DAG) to phosphatidic acid. Involved in the recycling of diacylglycerol produced as a by-product during membrane-derived oligosaccharide (MDO) biosynthesis.</text>
</comment>
<dbReference type="Proteomes" id="UP000199071">
    <property type="component" value="Unassembled WGS sequence"/>
</dbReference>
<keyword evidence="5" id="KW-0472">Membrane</keyword>
<gene>
    <name evidence="6" type="ORF">SAMN02982931_03397</name>
</gene>
<dbReference type="STRING" id="665467.SAMN02982931_03397"/>
<dbReference type="GO" id="GO:0004143">
    <property type="term" value="F:ATP-dependent diacylglycerol kinase activity"/>
    <property type="evidence" value="ECO:0007669"/>
    <property type="project" value="UniProtKB-EC"/>
</dbReference>
<dbReference type="GO" id="GO:0005524">
    <property type="term" value="F:ATP binding"/>
    <property type="evidence" value="ECO:0007669"/>
    <property type="project" value="UniProtKB-KW"/>
</dbReference>
<feature type="binding site" evidence="3">
    <location>
        <begin position="92"/>
        <end position="93"/>
    </location>
    <ligand>
        <name>ATP</name>
        <dbReference type="ChEBI" id="CHEBI:30616"/>
    </ligand>
</feature>
<dbReference type="GO" id="GO:0006654">
    <property type="term" value="P:phosphatidic acid biosynthetic process"/>
    <property type="evidence" value="ECO:0007669"/>
    <property type="project" value="InterPro"/>
</dbReference>
<feature type="binding site" evidence="3">
    <location>
        <position position="74"/>
    </location>
    <ligand>
        <name>ATP</name>
        <dbReference type="ChEBI" id="CHEBI:30616"/>
    </ligand>
</feature>
<keyword evidence="7" id="KW-1185">Reference proteome</keyword>
<feature type="transmembrane region" description="Helical" evidence="5">
    <location>
        <begin position="27"/>
        <end position="47"/>
    </location>
</feature>
<evidence type="ECO:0000256" key="1">
    <source>
        <dbReference type="PIRSR" id="PIRSR600829-1"/>
    </source>
</evidence>
<dbReference type="PANTHER" id="PTHR34299">
    <property type="entry name" value="DIACYLGLYCEROL KINASE"/>
    <property type="match status" value="1"/>
</dbReference>
<comment type="cofactor">
    <cofactor evidence="4">
        <name>Mg(2+)</name>
        <dbReference type="ChEBI" id="CHEBI:18420"/>
    </cofactor>
    <text evidence="4">Mn(2+), Zn(2+), Cd(2+) and Co(2+) support activity to lesser extents.</text>
</comment>
<feature type="binding site" evidence="2">
    <location>
        <begin position="28"/>
        <end position="32"/>
    </location>
    <ligand>
        <name>substrate</name>
    </ligand>
</feature>
<dbReference type="PROSITE" id="PS01069">
    <property type="entry name" value="DAGK_PROKAR"/>
    <property type="match status" value="1"/>
</dbReference>
<keyword evidence="5" id="KW-0997">Cell inner membrane</keyword>
<dbReference type="EC" id="2.7.1.107" evidence="5"/>
<dbReference type="InterPro" id="IPR000829">
    <property type="entry name" value="DAGK"/>
</dbReference>
<feature type="binding site" evidence="3">
    <location>
        <position position="14"/>
    </location>
    <ligand>
        <name>ATP</name>
        <dbReference type="ChEBI" id="CHEBI:30616"/>
    </ligand>
</feature>
<dbReference type="CDD" id="cd14264">
    <property type="entry name" value="DAGK_IM"/>
    <property type="match status" value="1"/>
</dbReference>
<feature type="active site" description="Proton acceptor" evidence="1">
    <location>
        <position position="67"/>
    </location>
</feature>
<keyword evidence="5" id="KW-1208">Phospholipid metabolism</keyword>
<evidence type="ECO:0000313" key="7">
    <source>
        <dbReference type="Proteomes" id="UP000199071"/>
    </source>
</evidence>
<keyword evidence="4" id="KW-0460">Magnesium</keyword>
<feature type="binding site" evidence="4">
    <location>
        <position position="74"/>
    </location>
    <ligand>
        <name>a divalent metal cation</name>
        <dbReference type="ChEBI" id="CHEBI:60240"/>
    </ligand>
</feature>
<reference evidence="6 7" key="1">
    <citation type="submission" date="2016-10" db="EMBL/GenBank/DDBJ databases">
        <authorList>
            <person name="de Groot N.N."/>
        </authorList>
    </citation>
    <scope>NUCLEOTIDE SEQUENCE [LARGE SCALE GENOMIC DNA]</scope>
    <source>
        <strain evidence="6 7">ATCC 35022</strain>
    </source>
</reference>
<dbReference type="AlphaFoldDB" id="A0A1G6DHD1"/>
<evidence type="ECO:0000256" key="3">
    <source>
        <dbReference type="PIRSR" id="PIRSR600829-3"/>
    </source>
</evidence>
<proteinExistence type="inferred from homology"/>
<keyword evidence="5" id="KW-0812">Transmembrane</keyword>
<organism evidence="6 7">
    <name type="scientific">Bauldia litoralis</name>
    <dbReference type="NCBI Taxonomy" id="665467"/>
    <lineage>
        <taxon>Bacteria</taxon>
        <taxon>Pseudomonadati</taxon>
        <taxon>Pseudomonadota</taxon>
        <taxon>Alphaproteobacteria</taxon>
        <taxon>Hyphomicrobiales</taxon>
        <taxon>Kaistiaceae</taxon>
        <taxon>Bauldia</taxon>
    </lineage>
</organism>
<sequence length="123" mass="13186">MLKAFRHVVHAAGYSVAGFGHLFRHELAARLEIGAGILSFVWLIVLGRPFRDYIILLILFCVLISVEALNTAVERIVDKLSPEISEFGKNAKDLGSAAVFAMLAAAGIFLVAVTADSAGLIAF</sequence>
<keyword evidence="4" id="KW-0479">Metal-binding</keyword>
<keyword evidence="5" id="KW-0808">Transferase</keyword>
<feature type="binding site" evidence="4">
    <location>
        <position position="26"/>
    </location>
    <ligand>
        <name>a divalent metal cation</name>
        <dbReference type="ChEBI" id="CHEBI:60240"/>
    </ligand>
</feature>
<name>A0A1G6DHD1_9HYPH</name>
<feature type="binding site" evidence="3">
    <location>
        <position position="26"/>
    </location>
    <ligand>
        <name>ATP</name>
        <dbReference type="ChEBI" id="CHEBI:30616"/>
    </ligand>
</feature>
<dbReference type="Gene3D" id="1.10.3830.10">
    <property type="entry name" value="Diacylglycerol kinase (DAGK) domain"/>
    <property type="match status" value="1"/>
</dbReference>
<evidence type="ECO:0000256" key="2">
    <source>
        <dbReference type="PIRSR" id="PIRSR600829-2"/>
    </source>
</evidence>
<evidence type="ECO:0000256" key="5">
    <source>
        <dbReference type="RuleBase" id="RU363065"/>
    </source>
</evidence>
<dbReference type="Pfam" id="PF01219">
    <property type="entry name" value="DAGK_prokar"/>
    <property type="match status" value="1"/>
</dbReference>
<feature type="transmembrane region" description="Helical" evidence="5">
    <location>
        <begin position="53"/>
        <end position="73"/>
    </location>
</feature>
<dbReference type="InterPro" id="IPR033718">
    <property type="entry name" value="DAGK_prok"/>
</dbReference>
<keyword evidence="5 6" id="KW-0418">Kinase</keyword>
<evidence type="ECO:0000256" key="4">
    <source>
        <dbReference type="PIRSR" id="PIRSR600829-4"/>
    </source>
</evidence>
<dbReference type="OrthoDB" id="9796011at2"/>
<dbReference type="PANTHER" id="PTHR34299:SF1">
    <property type="entry name" value="DIACYLGLYCEROL KINASE"/>
    <property type="match status" value="1"/>
</dbReference>
<keyword evidence="5" id="KW-0443">Lipid metabolism</keyword>
<feature type="binding site" evidence="2">
    <location>
        <position position="96"/>
    </location>
    <ligand>
        <name>substrate</name>
    </ligand>
</feature>
<dbReference type="GO" id="GO:0005886">
    <property type="term" value="C:plasma membrane"/>
    <property type="evidence" value="ECO:0007669"/>
    <property type="project" value="UniProtKB-SubCell"/>
</dbReference>
<keyword evidence="5" id="KW-1133">Transmembrane helix</keyword>
<keyword evidence="5" id="KW-1003">Cell membrane</keyword>
<dbReference type="GO" id="GO:0046872">
    <property type="term" value="F:metal ion binding"/>
    <property type="evidence" value="ECO:0007669"/>
    <property type="project" value="UniProtKB-KW"/>
</dbReference>
<dbReference type="EMBL" id="FMXQ01000007">
    <property type="protein sequence ID" value="SDB44548.1"/>
    <property type="molecule type" value="Genomic_DNA"/>
</dbReference>
<feature type="binding site" evidence="2">
    <location>
        <position position="67"/>
    </location>
    <ligand>
        <name>substrate</name>
    </ligand>
</feature>
<comment type="similarity">
    <text evidence="5">Belongs to the bacterial diacylglycerol kinase family.</text>
</comment>
<comment type="subcellular location">
    <subcellularLocation>
        <location evidence="5">Cell inner membrane</location>
        <topology evidence="5">Multi-pass membrane protein</topology>
    </subcellularLocation>
</comment>
<protein>
    <recommendedName>
        <fullName evidence="5">Diacylglycerol kinase</fullName>
        <ecNumber evidence="5">2.7.1.107</ecNumber>
    </recommendedName>
</protein>
<feature type="transmembrane region" description="Helical" evidence="5">
    <location>
        <begin position="94"/>
        <end position="115"/>
    </location>
</feature>
<comment type="catalytic activity">
    <reaction evidence="5">
        <text>a 1,2-diacyl-sn-glycerol + ATP = a 1,2-diacyl-sn-glycero-3-phosphate + ADP + H(+)</text>
        <dbReference type="Rhea" id="RHEA:10272"/>
        <dbReference type="ChEBI" id="CHEBI:15378"/>
        <dbReference type="ChEBI" id="CHEBI:17815"/>
        <dbReference type="ChEBI" id="CHEBI:30616"/>
        <dbReference type="ChEBI" id="CHEBI:58608"/>
        <dbReference type="ChEBI" id="CHEBI:456216"/>
        <dbReference type="EC" id="2.7.1.107"/>
    </reaction>
</comment>